<organism evidence="2 3">
    <name type="scientific">Shuttleworthella satelles DSM 14600</name>
    <dbReference type="NCBI Taxonomy" id="626523"/>
    <lineage>
        <taxon>Bacteria</taxon>
        <taxon>Bacillati</taxon>
        <taxon>Bacillota</taxon>
        <taxon>Clostridia</taxon>
        <taxon>Lachnospirales</taxon>
        <taxon>Lachnospiraceae</taxon>
        <taxon>Shuttleworthella</taxon>
    </lineage>
</organism>
<evidence type="ECO:0000256" key="1">
    <source>
        <dbReference type="SAM" id="MobiDB-lite"/>
    </source>
</evidence>
<gene>
    <name evidence="2" type="ORF">GCWU000342_00864</name>
</gene>
<dbReference type="EMBL" id="ACIP02000001">
    <property type="protein sequence ID" value="EEP29498.1"/>
    <property type="molecule type" value="Genomic_DNA"/>
</dbReference>
<evidence type="ECO:0000313" key="2">
    <source>
        <dbReference type="EMBL" id="EEP29498.1"/>
    </source>
</evidence>
<reference evidence="2" key="1">
    <citation type="submission" date="2009-04" db="EMBL/GenBank/DDBJ databases">
        <authorList>
            <person name="Weinstock G."/>
            <person name="Sodergren E."/>
            <person name="Clifton S."/>
            <person name="Fulton L."/>
            <person name="Fulton B."/>
            <person name="Courtney L."/>
            <person name="Fronick C."/>
            <person name="Harrison M."/>
            <person name="Strong C."/>
            <person name="Farmer C."/>
            <person name="Delahaunty K."/>
            <person name="Markovic C."/>
            <person name="Hall O."/>
            <person name="Minx P."/>
            <person name="Tomlinson C."/>
            <person name="Mitreva M."/>
            <person name="Nelson J."/>
            <person name="Hou S."/>
            <person name="Wollam A."/>
            <person name="Pepin K.H."/>
            <person name="Johnson M."/>
            <person name="Bhonagiri V."/>
            <person name="Nash W.E."/>
            <person name="Warren W."/>
            <person name="Chinwalla A."/>
            <person name="Mardis E.R."/>
            <person name="Wilson R.K."/>
        </authorList>
    </citation>
    <scope>NUCLEOTIDE SEQUENCE [LARGE SCALE GENOMIC DNA]</scope>
    <source>
        <strain evidence="2">DSM 14600</strain>
    </source>
</reference>
<comment type="caution">
    <text evidence="2">The sequence shown here is derived from an EMBL/GenBank/DDBJ whole genome shotgun (WGS) entry which is preliminary data.</text>
</comment>
<evidence type="ECO:0000313" key="3">
    <source>
        <dbReference type="Proteomes" id="UP000003494"/>
    </source>
</evidence>
<dbReference type="HOGENOM" id="CLU_3188991_0_0_9"/>
<keyword evidence="3" id="KW-1185">Reference proteome</keyword>
<sequence>MIKETQSSCGSNLFLRKRLSFRNPPSPKEPASKTAASNSHLRRFID</sequence>
<proteinExistence type="predicted"/>
<dbReference type="AlphaFoldDB" id="C4GA51"/>
<feature type="region of interest" description="Disordered" evidence="1">
    <location>
        <begin position="15"/>
        <end position="46"/>
    </location>
</feature>
<dbReference type="Proteomes" id="UP000003494">
    <property type="component" value="Unassembled WGS sequence"/>
</dbReference>
<accession>C4GA51</accession>
<protein>
    <submittedName>
        <fullName evidence="2">Uncharacterized protein</fullName>
    </submittedName>
</protein>
<name>C4GA51_9FIRM</name>